<protein>
    <submittedName>
        <fullName evidence="1">Uncharacterized protein</fullName>
    </submittedName>
</protein>
<proteinExistence type="predicted"/>
<dbReference type="OrthoDB" id="1738562at2759"/>
<dbReference type="Gene3D" id="3.10.10.10">
    <property type="entry name" value="HIV Type 1 Reverse Transcriptase, subunit A, domain 1"/>
    <property type="match status" value="1"/>
</dbReference>
<evidence type="ECO:0000313" key="1">
    <source>
        <dbReference type="EMBL" id="RDX82972.1"/>
    </source>
</evidence>
<dbReference type="EMBL" id="QJKJ01007499">
    <property type="protein sequence ID" value="RDX82972.1"/>
    <property type="molecule type" value="Genomic_DNA"/>
</dbReference>
<comment type="caution">
    <text evidence="1">The sequence shown here is derived from an EMBL/GenBank/DDBJ whole genome shotgun (WGS) entry which is preliminary data.</text>
</comment>
<feature type="non-terminal residue" evidence="1">
    <location>
        <position position="1"/>
    </location>
</feature>
<organism evidence="1 2">
    <name type="scientific">Mucuna pruriens</name>
    <name type="common">Velvet bean</name>
    <name type="synonym">Dolichos pruriens</name>
    <dbReference type="NCBI Taxonomy" id="157652"/>
    <lineage>
        <taxon>Eukaryota</taxon>
        <taxon>Viridiplantae</taxon>
        <taxon>Streptophyta</taxon>
        <taxon>Embryophyta</taxon>
        <taxon>Tracheophyta</taxon>
        <taxon>Spermatophyta</taxon>
        <taxon>Magnoliopsida</taxon>
        <taxon>eudicotyledons</taxon>
        <taxon>Gunneridae</taxon>
        <taxon>Pentapetalae</taxon>
        <taxon>rosids</taxon>
        <taxon>fabids</taxon>
        <taxon>Fabales</taxon>
        <taxon>Fabaceae</taxon>
        <taxon>Papilionoideae</taxon>
        <taxon>50 kb inversion clade</taxon>
        <taxon>NPAAA clade</taxon>
        <taxon>indigoferoid/millettioid clade</taxon>
        <taxon>Phaseoleae</taxon>
        <taxon>Mucuna</taxon>
    </lineage>
</organism>
<dbReference type="AlphaFoldDB" id="A0A371FXF6"/>
<sequence length="78" mass="9208">MEVLRQHKKAIGWKLSDLPRINPSICMHKILMEEEIKPKRKQQRRLNRTILDVVKKEVTKLLAVSIIYLIYANSKQLA</sequence>
<dbReference type="Proteomes" id="UP000257109">
    <property type="component" value="Unassembled WGS sequence"/>
</dbReference>
<reference evidence="1" key="1">
    <citation type="submission" date="2018-05" db="EMBL/GenBank/DDBJ databases">
        <title>Draft genome of Mucuna pruriens seed.</title>
        <authorList>
            <person name="Nnadi N.E."/>
            <person name="Vos R."/>
            <person name="Hasami M.H."/>
            <person name="Devisetty U.K."/>
            <person name="Aguiy J.C."/>
        </authorList>
    </citation>
    <scope>NUCLEOTIDE SEQUENCE [LARGE SCALE GENOMIC DNA]</scope>
    <source>
        <strain evidence="1">JCA_2017</strain>
    </source>
</reference>
<keyword evidence="2" id="KW-1185">Reference proteome</keyword>
<accession>A0A371FXF6</accession>
<name>A0A371FXF6_MUCPR</name>
<dbReference type="InterPro" id="IPR043502">
    <property type="entry name" value="DNA/RNA_pol_sf"/>
</dbReference>
<evidence type="ECO:0000313" key="2">
    <source>
        <dbReference type="Proteomes" id="UP000257109"/>
    </source>
</evidence>
<gene>
    <name evidence="1" type="ORF">CR513_36161</name>
</gene>
<dbReference type="SUPFAM" id="SSF56672">
    <property type="entry name" value="DNA/RNA polymerases"/>
    <property type="match status" value="1"/>
</dbReference>
<feature type="non-terminal residue" evidence="1">
    <location>
        <position position="78"/>
    </location>
</feature>